<keyword evidence="2" id="KW-1185">Reference proteome</keyword>
<comment type="caution">
    <text evidence="1">The sequence shown here is derived from an EMBL/GenBank/DDBJ whole genome shotgun (WGS) entry which is preliminary data.</text>
</comment>
<dbReference type="InterPro" id="IPR036969">
    <property type="entry name" value="Citrate_synthase_sf"/>
</dbReference>
<evidence type="ECO:0000313" key="2">
    <source>
        <dbReference type="Proteomes" id="UP001180754"/>
    </source>
</evidence>
<dbReference type="Proteomes" id="UP001180754">
    <property type="component" value="Unassembled WGS sequence"/>
</dbReference>
<dbReference type="EMBL" id="JAVRFD010000423">
    <property type="protein sequence ID" value="MDT0550751.1"/>
    <property type="molecule type" value="Genomic_DNA"/>
</dbReference>
<accession>A0ABU2XYQ5</accession>
<dbReference type="SUPFAM" id="SSF48256">
    <property type="entry name" value="Citrate synthase"/>
    <property type="match status" value="1"/>
</dbReference>
<gene>
    <name evidence="1" type="ORF">RND15_50215</name>
</gene>
<feature type="non-terminal residue" evidence="1">
    <location>
        <position position="1"/>
    </location>
</feature>
<name>A0ABU2XYQ5_9ACTN</name>
<sequence length="40" mass="4320">CAHILEQTRLGKLVRPAAIYVGPEPRSVESVAGWDKIATS</sequence>
<proteinExistence type="predicted"/>
<reference evidence="1" key="1">
    <citation type="submission" date="2024-05" db="EMBL/GenBank/DDBJ databases">
        <title>30 novel species of actinomycetes from the DSMZ collection.</title>
        <authorList>
            <person name="Nouioui I."/>
        </authorList>
    </citation>
    <scope>NUCLEOTIDE SEQUENCE</scope>
    <source>
        <strain evidence="1">DSM 41529</strain>
    </source>
</reference>
<evidence type="ECO:0000313" key="1">
    <source>
        <dbReference type="EMBL" id="MDT0550751.1"/>
    </source>
</evidence>
<organism evidence="1 2">
    <name type="scientific">Streptomyces lonegramiae</name>
    <dbReference type="NCBI Taxonomy" id="3075524"/>
    <lineage>
        <taxon>Bacteria</taxon>
        <taxon>Bacillati</taxon>
        <taxon>Actinomycetota</taxon>
        <taxon>Actinomycetes</taxon>
        <taxon>Kitasatosporales</taxon>
        <taxon>Streptomycetaceae</taxon>
        <taxon>Streptomyces</taxon>
    </lineage>
</organism>
<protein>
    <submittedName>
        <fullName evidence="1">Citrate synthase</fullName>
    </submittedName>
</protein>